<protein>
    <submittedName>
        <fullName evidence="2">Uncharacterized protein</fullName>
    </submittedName>
</protein>
<sequence>MGQPKPQHKQGDTPRACGSARGPAAHLARLEAARNKVAQLVIDNPRYSPIFQRLEREIELEHAKLSDDLLVRARAVVAQNAMGERSSATISNFPPEP</sequence>
<name>A0ABV3TRZ7_9RHOB</name>
<keyword evidence="3" id="KW-1185">Reference proteome</keyword>
<accession>A0ABV3TRZ7</accession>
<feature type="region of interest" description="Disordered" evidence="1">
    <location>
        <begin position="1"/>
        <end position="23"/>
    </location>
</feature>
<evidence type="ECO:0000256" key="1">
    <source>
        <dbReference type="SAM" id="MobiDB-lite"/>
    </source>
</evidence>
<dbReference type="EMBL" id="JBFRYC010000018">
    <property type="protein sequence ID" value="MEX1663549.1"/>
    <property type="molecule type" value="Genomic_DNA"/>
</dbReference>
<reference evidence="2 3" key="1">
    <citation type="journal article" date="2011" name="Int. J. Syst. Evol. Microbiol.">
        <title>Zhongshania antarctica gen. nov., sp. nov. and Zhongshania guokunii sp. nov., gammaproteobacteria respectively isolated from coastal attached (fast) ice and surface seawater of the Antarctic.</title>
        <authorList>
            <person name="Li H.J."/>
            <person name="Zhang X.Y."/>
            <person name="Chen C.X."/>
            <person name="Zhang Y.J."/>
            <person name="Gao Z.M."/>
            <person name="Yu Y."/>
            <person name="Chen X.L."/>
            <person name="Chen B."/>
            <person name="Zhang Y.Z."/>
        </authorList>
    </citation>
    <scope>NUCLEOTIDE SEQUENCE [LARGE SCALE GENOMIC DNA]</scope>
    <source>
        <strain evidence="2 3">15-R06ZXC-3</strain>
    </source>
</reference>
<evidence type="ECO:0000313" key="3">
    <source>
        <dbReference type="Proteomes" id="UP001557465"/>
    </source>
</evidence>
<evidence type="ECO:0000313" key="2">
    <source>
        <dbReference type="EMBL" id="MEX1663549.1"/>
    </source>
</evidence>
<comment type="caution">
    <text evidence="2">The sequence shown here is derived from an EMBL/GenBank/DDBJ whole genome shotgun (WGS) entry which is preliminary data.</text>
</comment>
<proteinExistence type="predicted"/>
<dbReference type="Proteomes" id="UP001557465">
    <property type="component" value="Unassembled WGS sequence"/>
</dbReference>
<dbReference type="RefSeq" id="WP_368393071.1">
    <property type="nucleotide sequence ID" value="NZ_JBFRYC010000018.1"/>
</dbReference>
<organism evidence="2 3">
    <name type="scientific">Thioclava arctica</name>
    <dbReference type="NCBI Taxonomy" id="3238301"/>
    <lineage>
        <taxon>Bacteria</taxon>
        <taxon>Pseudomonadati</taxon>
        <taxon>Pseudomonadota</taxon>
        <taxon>Alphaproteobacteria</taxon>
        <taxon>Rhodobacterales</taxon>
        <taxon>Paracoccaceae</taxon>
        <taxon>Thioclava</taxon>
    </lineage>
</organism>
<gene>
    <name evidence="2" type="ORF">AB4874_18320</name>
</gene>